<feature type="compositionally biased region" description="Low complexity" evidence="5">
    <location>
        <begin position="161"/>
        <end position="175"/>
    </location>
</feature>
<feature type="region of interest" description="Disordered" evidence="5">
    <location>
        <begin position="161"/>
        <end position="183"/>
    </location>
</feature>
<keyword evidence="6" id="KW-1133">Transmembrane helix</keyword>
<dbReference type="PROSITE" id="PS50255">
    <property type="entry name" value="CYTOCHROME_B5_2"/>
    <property type="match status" value="1"/>
</dbReference>
<keyword evidence="2" id="KW-0479">Metal-binding</keyword>
<organism evidence="8 9">
    <name type="scientific">Agrococcus pavilionensis RW1</name>
    <dbReference type="NCBI Taxonomy" id="1330458"/>
    <lineage>
        <taxon>Bacteria</taxon>
        <taxon>Bacillati</taxon>
        <taxon>Actinomycetota</taxon>
        <taxon>Actinomycetes</taxon>
        <taxon>Micrococcales</taxon>
        <taxon>Microbacteriaceae</taxon>
        <taxon>Agrococcus</taxon>
    </lineage>
</organism>
<dbReference type="InterPro" id="IPR036400">
    <property type="entry name" value="Cyt_B5-like_heme/steroid_sf"/>
</dbReference>
<evidence type="ECO:0000313" key="8">
    <source>
        <dbReference type="EMBL" id="ERG64799.1"/>
    </source>
</evidence>
<evidence type="ECO:0000256" key="1">
    <source>
        <dbReference type="ARBA" id="ARBA00022617"/>
    </source>
</evidence>
<dbReference type="Pfam" id="PF00173">
    <property type="entry name" value="Cyt-b5"/>
    <property type="match status" value="1"/>
</dbReference>
<dbReference type="SUPFAM" id="SSF55856">
    <property type="entry name" value="Cytochrome b5-like heme/steroid binding domain"/>
    <property type="match status" value="1"/>
</dbReference>
<keyword evidence="1" id="KW-0349">Heme</keyword>
<dbReference type="InterPro" id="IPR019251">
    <property type="entry name" value="DUF2231_TM"/>
</dbReference>
<sequence length="261" mass="26942">MHPLAASGSPFDLFAGLPLHPLAVHVPVVLLPLGALGLLVLIAVPRWRAPLAWPVVGVLGVATVGALVAKLSGEALAARVGSPGQHEQLGNWLLATSAVLFVAALAWWLWQRRSARARRSTGVMSVLAGMLLGTVALGAVIIAVLTGHSGATSVWADRVAAPPTEPSASASPSASDDGDDADDDISIAEVANHDDSASCWVAIEGTVYDVTSWVTRHPGGPDRILAICGTDASEDFGEQHGGQALPTERLSEFAIGELAER</sequence>
<dbReference type="InterPro" id="IPR001199">
    <property type="entry name" value="Cyt_B5-like_heme/steroid-bd"/>
</dbReference>
<evidence type="ECO:0000259" key="7">
    <source>
        <dbReference type="PROSITE" id="PS50255"/>
    </source>
</evidence>
<dbReference type="GO" id="GO:0020037">
    <property type="term" value="F:heme binding"/>
    <property type="evidence" value="ECO:0007669"/>
    <property type="project" value="TreeGrafter"/>
</dbReference>
<evidence type="ECO:0000256" key="3">
    <source>
        <dbReference type="ARBA" id="ARBA00023004"/>
    </source>
</evidence>
<dbReference type="PANTHER" id="PTHR19359">
    <property type="entry name" value="CYTOCHROME B5"/>
    <property type="match status" value="1"/>
</dbReference>
<feature type="domain" description="Cytochrome b5 heme-binding" evidence="7">
    <location>
        <begin position="182"/>
        <end position="259"/>
    </location>
</feature>
<dbReference type="RefSeq" id="WP_021064907.1">
    <property type="nucleotide sequence ID" value="NZ_ASHR01000014.1"/>
</dbReference>
<keyword evidence="6" id="KW-0472">Membrane</keyword>
<name>U1LQR3_9MICO</name>
<dbReference type="Proteomes" id="UP000016462">
    <property type="component" value="Unassembled WGS sequence"/>
</dbReference>
<dbReference type="Gene3D" id="3.10.120.10">
    <property type="entry name" value="Cytochrome b5-like heme/steroid binding domain"/>
    <property type="match status" value="1"/>
</dbReference>
<dbReference type="AlphaFoldDB" id="U1LQR3"/>
<dbReference type="GO" id="GO:0016020">
    <property type="term" value="C:membrane"/>
    <property type="evidence" value="ECO:0007669"/>
    <property type="project" value="TreeGrafter"/>
</dbReference>
<evidence type="ECO:0000256" key="5">
    <source>
        <dbReference type="SAM" id="MobiDB-lite"/>
    </source>
</evidence>
<feature type="transmembrane region" description="Helical" evidence="6">
    <location>
        <begin position="22"/>
        <end position="44"/>
    </location>
</feature>
<gene>
    <name evidence="8" type="ORF">L332_10110</name>
</gene>
<dbReference type="GO" id="GO:0046872">
    <property type="term" value="F:metal ion binding"/>
    <property type="evidence" value="ECO:0007669"/>
    <property type="project" value="UniProtKB-KW"/>
</dbReference>
<keyword evidence="6" id="KW-0812">Transmembrane</keyword>
<proteinExistence type="inferred from homology"/>
<feature type="transmembrane region" description="Helical" evidence="6">
    <location>
        <begin position="89"/>
        <end position="110"/>
    </location>
</feature>
<dbReference type="OrthoDB" id="8173637at2"/>
<comment type="similarity">
    <text evidence="4">Belongs to the cytochrome b5 family.</text>
</comment>
<dbReference type="SMART" id="SM01117">
    <property type="entry name" value="Cyt-b5"/>
    <property type="match status" value="1"/>
</dbReference>
<dbReference type="EMBL" id="ASHR01000014">
    <property type="protein sequence ID" value="ERG64799.1"/>
    <property type="molecule type" value="Genomic_DNA"/>
</dbReference>
<evidence type="ECO:0000256" key="2">
    <source>
        <dbReference type="ARBA" id="ARBA00022723"/>
    </source>
</evidence>
<feature type="transmembrane region" description="Helical" evidence="6">
    <location>
        <begin position="51"/>
        <end position="69"/>
    </location>
</feature>
<evidence type="ECO:0000256" key="6">
    <source>
        <dbReference type="SAM" id="Phobius"/>
    </source>
</evidence>
<keyword evidence="9" id="KW-1185">Reference proteome</keyword>
<dbReference type="InterPro" id="IPR050668">
    <property type="entry name" value="Cytochrome_b5"/>
</dbReference>
<dbReference type="Pfam" id="PF09990">
    <property type="entry name" value="DUF2231"/>
    <property type="match status" value="1"/>
</dbReference>
<dbReference type="PRINTS" id="PR00363">
    <property type="entry name" value="CYTOCHROMEB5"/>
</dbReference>
<comment type="caution">
    <text evidence="8">The sequence shown here is derived from an EMBL/GenBank/DDBJ whole genome shotgun (WGS) entry which is preliminary data.</text>
</comment>
<feature type="transmembrane region" description="Helical" evidence="6">
    <location>
        <begin position="122"/>
        <end position="145"/>
    </location>
</feature>
<protein>
    <recommendedName>
        <fullName evidence="7">Cytochrome b5 heme-binding domain-containing protein</fullName>
    </recommendedName>
</protein>
<reference evidence="8 9" key="1">
    <citation type="journal article" date="2013" name="Genome Announc.">
        <title>First draft genome sequence from a member of the genus agrococcus, isolated from modern microbialites.</title>
        <authorList>
            <person name="White R.A.III."/>
            <person name="Grassa C.J."/>
            <person name="Suttle C.A."/>
        </authorList>
    </citation>
    <scope>NUCLEOTIDE SEQUENCE [LARGE SCALE GENOMIC DNA]</scope>
    <source>
        <strain evidence="8 9">RW1</strain>
    </source>
</reference>
<accession>U1LQR3</accession>
<evidence type="ECO:0000313" key="9">
    <source>
        <dbReference type="Proteomes" id="UP000016462"/>
    </source>
</evidence>
<keyword evidence="3" id="KW-0408">Iron</keyword>
<evidence type="ECO:0000256" key="4">
    <source>
        <dbReference type="ARBA" id="ARBA00038168"/>
    </source>
</evidence>